<feature type="compositionally biased region" description="Basic and acidic residues" evidence="2">
    <location>
        <begin position="2342"/>
        <end position="2354"/>
    </location>
</feature>
<feature type="compositionally biased region" description="Polar residues" evidence="2">
    <location>
        <begin position="1756"/>
        <end position="1773"/>
    </location>
</feature>
<feature type="region of interest" description="Disordered" evidence="2">
    <location>
        <begin position="1164"/>
        <end position="1194"/>
    </location>
</feature>
<keyword evidence="4" id="KW-1185">Reference proteome</keyword>
<proteinExistence type="predicted"/>
<feature type="compositionally biased region" description="Low complexity" evidence="2">
    <location>
        <begin position="691"/>
        <end position="708"/>
    </location>
</feature>
<feature type="region of interest" description="Disordered" evidence="2">
    <location>
        <begin position="1533"/>
        <end position="1561"/>
    </location>
</feature>
<organism evidence="3 4">
    <name type="scientific">Vitrella brassicaformis (strain CCMP3155)</name>
    <dbReference type="NCBI Taxonomy" id="1169540"/>
    <lineage>
        <taxon>Eukaryota</taxon>
        <taxon>Sar</taxon>
        <taxon>Alveolata</taxon>
        <taxon>Colpodellida</taxon>
        <taxon>Vitrellaceae</taxon>
        <taxon>Vitrella</taxon>
    </lineage>
</organism>
<feature type="compositionally biased region" description="Basic and acidic residues" evidence="2">
    <location>
        <begin position="286"/>
        <end position="302"/>
    </location>
</feature>
<feature type="compositionally biased region" description="Low complexity" evidence="2">
    <location>
        <begin position="1173"/>
        <end position="1186"/>
    </location>
</feature>
<feature type="compositionally biased region" description="Basic residues" evidence="2">
    <location>
        <begin position="303"/>
        <end position="315"/>
    </location>
</feature>
<dbReference type="EMBL" id="CDMY01000198">
    <property type="protein sequence ID" value="CEL93919.1"/>
    <property type="molecule type" value="Genomic_DNA"/>
</dbReference>
<accession>A0A0G4EET8</accession>
<feature type="compositionally biased region" description="Low complexity" evidence="2">
    <location>
        <begin position="2386"/>
        <end position="2396"/>
    </location>
</feature>
<evidence type="ECO:0000313" key="4">
    <source>
        <dbReference type="Proteomes" id="UP000041254"/>
    </source>
</evidence>
<evidence type="ECO:0000256" key="2">
    <source>
        <dbReference type="SAM" id="MobiDB-lite"/>
    </source>
</evidence>
<feature type="compositionally biased region" description="Basic and acidic residues" evidence="2">
    <location>
        <begin position="269"/>
        <end position="279"/>
    </location>
</feature>
<dbReference type="PANTHER" id="PTHR13037:SF24">
    <property type="entry name" value="POLYCOMB PROTEIN PCL-RELATED"/>
    <property type="match status" value="1"/>
</dbReference>
<sequence>MAEGQASPALQSLQELVYKLGHPSPSTRDAALCNLQQKLSDGLVTVADLEHTIGLGPLVLHWINDRQLEAAAALPLALDLLNRIAKGSMVLRRSLDDAGAVPFLQAFAHHPVAGLHHSPITQILATLIKAPPPTATQPSASSAQLPFNVEALTPPSANPPVGASPAFPVRPATWNPTPHIRRPAPRPFPSSHAHLHHAGHHVADPESDRRVAASLSPSVRRWVVPTKGDAAPAAVVECPPVPPRMAAMVADPQQHHQQHQQHQQQPRDAFTDMRAEAHEAWGGASDWRERGEGDGHNDGHSRGRERRRRGRHGHGHGQGYGGSGGVESVQEEEMKAWWDTKALTKDGATLCRLSLPDEQHVSNIGGDLIYGTLDQTLNACRCLPETILIDFPPMFLIYRDQIWQALCGITKFGGPAEMAILLPALKALETAIGNIKKSALSSYHPSVRDSDPPSALVRRIDRSGLIWPLPPPLFLHPLLTILFATPLKTPLSAPHACRIILDALTLMSVLTHARRAERRGDAGWTGDHRCAAITYPPGGLLHYARLLGEAVEQHFPNPQHIADAIPSLRPLMRITAAILREAEPALNTDDSLAPLKTFPWTSLQRRLLELAIGFLDRLTDEDCVKAMCLESGRLAGWLRVVLWDARLQWREGGRGVERLVALVAPEDIEAHRHVVALRQAAERVHDPTSEPSSPLPGGHPTLSLLLLTHPPPPPPSSDMDQDDQFATADPTERTVHAAIHRVCFETVDAFRTLQEGAEDDTDYRVCLSYLLRVVTCPQASVRRACFEWVRGRLERESDVATERALKGLLASQDFLYEAAVHGGTEGAQMAHWLWGALDATALDGDSDTEGISHFCRTFLETWDPLHDQHLPIIPPDPLHPSLPHDEHRCLIQQLFAKQDDARRKAAMVLWSTEGGQEGIGGVSGSGSGGAKRSPFAFVSDPWGSVQEYWGARGMGEMEHYRTAGLEWRDKDVREQVNAFAKDTFDSGMLAKALTNVTMTLVSCPTPAASLLLHPSPPDMPPLLPLVLHTLEKTVNHIQQRHRNGPPSPTGIAPPALFIRLPADEEATNDQKLVLQACRFYTLLLLTFRPLSAVGQAVLDQTRSLMVVLPLFAFHQQPEVRCAALQLLAALVFHPDAVWALDGRMCPERGLESYLCGKTSVRPPISPPPRHVTPFSPFSASPSQASSHEAEEDRSLPPLEFYVPPWFETAYSVPLPTQVPPCPSPSAHFWKNRRATGITDQALFLARALIHFDKTAEFGDEALGSSSGDAPLSEMKGGERLLTPHEAQRMVDGSPESASLIDQMATAFHTPPSVPNTQPRLKTADKGEPPLHPTVIRFTEAMRKTVSLLEALPPVPPPHSEALSGLEGLQEACAAKGGLAGFVWGCASFLADEMQMEEVVKEGEGGEGEGEGGGDGSYWHVCWRVPRQQRLPVPSRYGHGRKRGVWSDYGRDLELLIGALDVVVHFLRRPELDKAVWGSEEWLECLVRLLDVTERRPDLRQLRHLVFSATSLLPLSDIADIEVSRLEQEAIAAATCPENRDDDKNGTDPPPPTLPSPSPPPAHRPRLLLILSHFLRSQHGRKDSRIGSSAVLAALLAVEQVVVKGPLETASEALVSAVEPLTEHVSGAIRAQAWRTLRATLMAVEITQDTHTLAYALRFQLEGPTLHAVDILVDEGPMLELTERNDDHTDGHHHHDEQGDDTHSIADGEAPRAPSHESKMGVKVCHDSGDKWLEVTEAASFLADVWVRYARQQETLSLPTHTHDSNGQQPTDPSEGTEGDADTPLVTTNTHTGPIEQIVHRLSSTPFLCRRVPYLLMSPAASLRLKTVTVRLLRMTLREADVTVMACLESALPFRAAAADDTHGGGGGGDPCSPFRFLSVWELMAMTLREVARDGGDGGDIDKTNLGLEIVWFASEVVLRQPDQLSLIAYTSSRTTHTNTDTVTNTTTDRGRGPAVDGQPDEPLAVAFGTFLTASSHRLERHLALTQDSPPALRAIEAQLRALITALTNLLEATEHAADGNGEQQAWAHTLTAWLWNTHALASFILLCLGGVDDMKATKAGGGGGVRLGEGVLKGAMGLLTRVLELCACLDVPVALDKATQDALCRRLCLHVREWLHETWTSLFLLHHSHHPPHQQADPHPLLLTAGQALTHVIHTLPATASVVIQMDLPATLERQVDKITRSKGLLEAGLLETATELRPLDGHPYGKRGGVKGSREGQEGAGGGGGGGKEREREVAGPTAAYLNLLVLFIRLFGAVLTSSPAAMRHALVVSSVSQSLLVRVVWACWKIALLHEDVMTEILDLLLGCLATKFSLDDHPPPPPTDQPDTDDREEQGQGPPSPTRDPEQSSLDDRLRSQTARQLYKSQFLSTLMAFVSRQLQLQMVVSSSSPPSSSVGGSVKGAGGKAPGERERDNGVRVGGVAMTVGWPSLKEGGGGGAGSGGAGGNEVSTATLCKQLQVLSVCVDDSFDSRPELLRFIATLVDSLRQMLSRRAYTSASFIPTGQAQRMLAIMQFLSCGALSSQADGRMAALILGLSRPAGSGHVFITDASPSAATGQATAVVPTASSTKSTEGLEIWLDLINDTTNLPDAIRTAARQQQQQQQQANTSSSGAAIILDPQAPTGTTHTSSILRMLPRSRTQPRDKERERPSPPSGGQAADRRRRHNTVRQVCCIARAKAAALRVMVSLMLSPSCRELRRNTLLLLKSHRHTLPSLTGCVALSVGVGVGVGSGSSSSRDGGRHSGFYMDVLCNALQLLVVILQEDSRAVTSARKERDFVEALGSTRARLLEGDVDVARWCEVVWEMVGGGEEREREEQEALQECTH</sequence>
<feature type="region of interest" description="Disordered" evidence="2">
    <location>
        <begin position="189"/>
        <end position="213"/>
    </location>
</feature>
<feature type="region of interest" description="Disordered" evidence="2">
    <location>
        <begin position="1681"/>
        <end position="1722"/>
    </location>
</feature>
<dbReference type="InParanoid" id="A0A0G4EET8"/>
<keyword evidence="1" id="KW-0945">Host-virus interaction</keyword>
<evidence type="ECO:0008006" key="5">
    <source>
        <dbReference type="Google" id="ProtNLM"/>
    </source>
</evidence>
<name>A0A0G4EET8_VITBC</name>
<feature type="compositionally biased region" description="Low complexity" evidence="2">
    <location>
        <begin position="1936"/>
        <end position="1947"/>
    </location>
</feature>
<feature type="region of interest" description="Disordered" evidence="2">
    <location>
        <begin position="682"/>
        <end position="728"/>
    </location>
</feature>
<feature type="region of interest" description="Disordered" evidence="2">
    <location>
        <begin position="2592"/>
        <end position="2662"/>
    </location>
</feature>
<dbReference type="VEuPathDB" id="CryptoDB:Vbra_11455"/>
<feature type="region of interest" description="Disordered" evidence="2">
    <location>
        <begin position="2311"/>
        <end position="2354"/>
    </location>
</feature>
<reference evidence="3 4" key="1">
    <citation type="submission" date="2014-11" db="EMBL/GenBank/DDBJ databases">
        <authorList>
            <person name="Zhu J."/>
            <person name="Qi W."/>
            <person name="Song R."/>
        </authorList>
    </citation>
    <scope>NUCLEOTIDE SEQUENCE [LARGE SCALE GENOMIC DNA]</scope>
</reference>
<feature type="region of interest" description="Disordered" evidence="2">
    <location>
        <begin position="1756"/>
        <end position="1783"/>
    </location>
</feature>
<dbReference type="PANTHER" id="PTHR13037">
    <property type="entry name" value="FORMIN"/>
    <property type="match status" value="1"/>
</dbReference>
<feature type="region of interest" description="Disordered" evidence="2">
    <location>
        <begin position="250"/>
        <end position="328"/>
    </location>
</feature>
<feature type="compositionally biased region" description="Pro residues" evidence="2">
    <location>
        <begin position="1547"/>
        <end position="1561"/>
    </location>
</feature>
<gene>
    <name evidence="3" type="ORF">Vbra_11455</name>
</gene>
<feature type="region of interest" description="Disordered" evidence="2">
    <location>
        <begin position="1308"/>
        <end position="1330"/>
    </location>
</feature>
<feature type="region of interest" description="Disordered" evidence="2">
    <location>
        <begin position="1936"/>
        <end position="1958"/>
    </location>
</feature>
<feature type="region of interest" description="Disordered" evidence="2">
    <location>
        <begin position="2201"/>
        <end position="2233"/>
    </location>
</feature>
<dbReference type="Proteomes" id="UP000041254">
    <property type="component" value="Unassembled WGS sequence"/>
</dbReference>
<feature type="compositionally biased region" description="Gly residues" evidence="2">
    <location>
        <begin position="316"/>
        <end position="325"/>
    </location>
</feature>
<feature type="region of interest" description="Disordered" evidence="2">
    <location>
        <begin position="2386"/>
        <end position="2413"/>
    </location>
</feature>
<evidence type="ECO:0000313" key="3">
    <source>
        <dbReference type="EMBL" id="CEL93919.1"/>
    </source>
</evidence>
<feature type="compositionally biased region" description="Polar residues" evidence="2">
    <location>
        <begin position="2620"/>
        <end position="2629"/>
    </location>
</feature>
<protein>
    <recommendedName>
        <fullName evidence="5">Rotatin N-terminal domain-containing protein</fullName>
    </recommendedName>
</protein>
<evidence type="ECO:0000256" key="1">
    <source>
        <dbReference type="ARBA" id="ARBA00022581"/>
    </source>
</evidence>
<feature type="compositionally biased region" description="Basic and acidic residues" evidence="2">
    <location>
        <begin position="201"/>
        <end position="211"/>
    </location>
</feature>
<feature type="compositionally biased region" description="Basic and acidic residues" evidence="2">
    <location>
        <begin position="2639"/>
        <end position="2648"/>
    </location>
</feature>